<sequence>MTVNNHQNSNKKQSSDIMNGPASLLDDVYISSTSKTSASSAAKSGLGKTTQSAKVKLDLAHSKSALAKGGAFAGGSSAKWASGLILAAPAFAAGMLVGVGCVCLHYAGSRSNRRSYAQSVAIPS</sequence>
<proteinExistence type="predicted"/>
<evidence type="ECO:0000256" key="1">
    <source>
        <dbReference type="SAM" id="MobiDB-lite"/>
    </source>
</evidence>
<keyword evidence="4" id="KW-1185">Reference proteome</keyword>
<dbReference type="HOGENOM" id="CLU_2001113_0_0_5"/>
<reference evidence="4" key="1">
    <citation type="journal article" date="2009" name="Appl. Environ. Microbiol.">
        <title>Complete genome sequence of the chemolithoautotrophic marine magnetotactic coccus strain MC-1.</title>
        <authorList>
            <person name="Schubbe S."/>
            <person name="Williams T.J."/>
            <person name="Xie G."/>
            <person name="Kiss H.E."/>
            <person name="Brettin T.S."/>
            <person name="Martinez D."/>
            <person name="Ross C.A."/>
            <person name="Schuler D."/>
            <person name="Cox B.L."/>
            <person name="Nealson K.H."/>
            <person name="Bazylinski D.A."/>
        </authorList>
    </citation>
    <scope>NUCLEOTIDE SEQUENCE [LARGE SCALE GENOMIC DNA]</scope>
    <source>
        <strain evidence="4">ATCC BAA-1437 / JCM 17883 / MC-1</strain>
    </source>
</reference>
<dbReference type="Proteomes" id="UP000002586">
    <property type="component" value="Chromosome"/>
</dbReference>
<evidence type="ECO:0000313" key="3">
    <source>
        <dbReference type="EMBL" id="ABK42650.1"/>
    </source>
</evidence>
<evidence type="ECO:0000313" key="4">
    <source>
        <dbReference type="Proteomes" id="UP000002586"/>
    </source>
</evidence>
<name>A0L3V7_MAGMM</name>
<dbReference type="EMBL" id="CP000471">
    <property type="protein sequence ID" value="ABK42650.1"/>
    <property type="molecule type" value="Genomic_DNA"/>
</dbReference>
<keyword evidence="2" id="KW-0812">Transmembrane</keyword>
<accession>A0L3V7</accession>
<feature type="compositionally biased region" description="Low complexity" evidence="1">
    <location>
        <begin position="1"/>
        <end position="12"/>
    </location>
</feature>
<reference evidence="3 4" key="2">
    <citation type="journal article" date="2012" name="Int. J. Syst. Evol. Microbiol.">
        <title>Magnetococcus marinus gen. nov., sp. nov., a marine, magnetotactic bacterium that represents a novel lineage (Magnetococcaceae fam. nov.; Magnetococcales ord. nov.) at the base of the Alphaproteobacteria.</title>
        <authorList>
            <person name="Bazylinski D.A."/>
            <person name="Williams T.J."/>
            <person name="Lefevre C.T."/>
            <person name="Berg R.J."/>
            <person name="Zhang C.L."/>
            <person name="Bowser S.S."/>
            <person name="Dean A.J."/>
            <person name="Beveridge T.J."/>
        </authorList>
    </citation>
    <scope>NUCLEOTIDE SEQUENCE [LARGE SCALE GENOMIC DNA]</scope>
    <source>
        <strain evidence="4">ATCC BAA-1437 / JCM 17883 / MC-1</strain>
    </source>
</reference>
<feature type="transmembrane region" description="Helical" evidence="2">
    <location>
        <begin position="84"/>
        <end position="107"/>
    </location>
</feature>
<feature type="region of interest" description="Disordered" evidence="1">
    <location>
        <begin position="1"/>
        <end position="20"/>
    </location>
</feature>
<dbReference type="KEGG" id="mgm:Mmc1_0123"/>
<keyword evidence="2" id="KW-1133">Transmembrane helix</keyword>
<evidence type="ECO:0000256" key="2">
    <source>
        <dbReference type="SAM" id="Phobius"/>
    </source>
</evidence>
<evidence type="ECO:0008006" key="5">
    <source>
        <dbReference type="Google" id="ProtNLM"/>
    </source>
</evidence>
<organism evidence="3 4">
    <name type="scientific">Magnetococcus marinus (strain ATCC BAA-1437 / JCM 17883 / MC-1)</name>
    <dbReference type="NCBI Taxonomy" id="156889"/>
    <lineage>
        <taxon>Bacteria</taxon>
        <taxon>Pseudomonadati</taxon>
        <taxon>Pseudomonadota</taxon>
        <taxon>Magnetococcia</taxon>
        <taxon>Magnetococcales</taxon>
        <taxon>Magnetococcaceae</taxon>
        <taxon>Magnetococcus</taxon>
    </lineage>
</organism>
<dbReference type="AlphaFoldDB" id="A0L3V7"/>
<gene>
    <name evidence="3" type="ordered locus">Mmc1_0123</name>
</gene>
<protein>
    <recommendedName>
        <fullName evidence="5">Transmembrane protein</fullName>
    </recommendedName>
</protein>
<keyword evidence="2" id="KW-0472">Membrane</keyword>